<sequence>MSSILNIAGAGELLDPFLSIINQCPVLNTPTDWKETPAAHVLIADLPGLSKDQVKVALADHRGGPVLQRILNENIPERTLSEGDRASIGDENDESSGNKWWRMERCRGKFCRRFRLPENAKGSEVTVAMDNGVLTVTVPKGEVKKPQRKVIEIQTV</sequence>
<dbReference type="Pfam" id="PF00011">
    <property type="entry name" value="HSP20"/>
    <property type="match status" value="1"/>
</dbReference>
<organism evidence="5 6">
    <name type="scientific">Momordica charantia</name>
    <name type="common">Bitter gourd</name>
    <name type="synonym">Balsam pear</name>
    <dbReference type="NCBI Taxonomy" id="3673"/>
    <lineage>
        <taxon>Eukaryota</taxon>
        <taxon>Viridiplantae</taxon>
        <taxon>Streptophyta</taxon>
        <taxon>Embryophyta</taxon>
        <taxon>Tracheophyta</taxon>
        <taxon>Spermatophyta</taxon>
        <taxon>Magnoliopsida</taxon>
        <taxon>eudicotyledons</taxon>
        <taxon>Gunneridae</taxon>
        <taxon>Pentapetalae</taxon>
        <taxon>rosids</taxon>
        <taxon>fabids</taxon>
        <taxon>Cucurbitales</taxon>
        <taxon>Cucurbitaceae</taxon>
        <taxon>Momordiceae</taxon>
        <taxon>Momordica</taxon>
    </lineage>
</organism>
<dbReference type="GeneID" id="111021482"/>
<name>A0A6J1DKY6_MOMCH</name>
<dbReference type="AlphaFoldDB" id="A0A6J1DKY6"/>
<evidence type="ECO:0000313" key="5">
    <source>
        <dbReference type="Proteomes" id="UP000504603"/>
    </source>
</evidence>
<dbReference type="Gene3D" id="2.60.40.790">
    <property type="match status" value="1"/>
</dbReference>
<keyword evidence="5" id="KW-1185">Reference proteome</keyword>
<feature type="domain" description="SHSP" evidence="4">
    <location>
        <begin position="22"/>
        <end position="156"/>
    </location>
</feature>
<dbReference type="RefSeq" id="XP_022154167.1">
    <property type="nucleotide sequence ID" value="XM_022298475.1"/>
</dbReference>
<dbReference type="PANTHER" id="PTHR11527">
    <property type="entry name" value="HEAT-SHOCK PROTEIN 20 FAMILY MEMBER"/>
    <property type="match status" value="1"/>
</dbReference>
<dbReference type="InterPro" id="IPR031107">
    <property type="entry name" value="Small_HSP"/>
</dbReference>
<proteinExistence type="inferred from homology"/>
<accession>A0A6J1DKY6</accession>
<dbReference type="PROSITE" id="PS01031">
    <property type="entry name" value="SHSP"/>
    <property type="match status" value="1"/>
</dbReference>
<dbReference type="InterPro" id="IPR002068">
    <property type="entry name" value="A-crystallin/Hsp20_dom"/>
</dbReference>
<evidence type="ECO:0000313" key="6">
    <source>
        <dbReference type="RefSeq" id="XP_022154167.1"/>
    </source>
</evidence>
<gene>
    <name evidence="6" type="primary">LOC111021482</name>
</gene>
<evidence type="ECO:0000256" key="3">
    <source>
        <dbReference type="RuleBase" id="RU003616"/>
    </source>
</evidence>
<reference evidence="6" key="1">
    <citation type="submission" date="2025-08" db="UniProtKB">
        <authorList>
            <consortium name="RefSeq"/>
        </authorList>
    </citation>
    <scope>IDENTIFICATION</scope>
    <source>
        <strain evidence="6">OHB3-1</strain>
    </source>
</reference>
<dbReference type="KEGG" id="mcha:111021482"/>
<comment type="similarity">
    <text evidence="2 3">Belongs to the small heat shock protein (HSP20) family.</text>
</comment>
<keyword evidence="1" id="KW-0346">Stress response</keyword>
<dbReference type="SUPFAM" id="SSF49764">
    <property type="entry name" value="HSP20-like chaperones"/>
    <property type="match status" value="1"/>
</dbReference>
<dbReference type="OrthoDB" id="1245404at2759"/>
<protein>
    <submittedName>
        <fullName evidence="6">18.1 kDa class I heat shock protein-like</fullName>
    </submittedName>
</protein>
<dbReference type="Proteomes" id="UP000504603">
    <property type="component" value="Unplaced"/>
</dbReference>
<evidence type="ECO:0000259" key="4">
    <source>
        <dbReference type="PROSITE" id="PS01031"/>
    </source>
</evidence>
<evidence type="ECO:0000256" key="1">
    <source>
        <dbReference type="ARBA" id="ARBA00023016"/>
    </source>
</evidence>
<evidence type="ECO:0000256" key="2">
    <source>
        <dbReference type="PROSITE-ProRule" id="PRU00285"/>
    </source>
</evidence>
<dbReference type="InterPro" id="IPR008978">
    <property type="entry name" value="HSP20-like_chaperone"/>
</dbReference>